<organism evidence="1">
    <name type="scientific">marine sediment metagenome</name>
    <dbReference type="NCBI Taxonomy" id="412755"/>
    <lineage>
        <taxon>unclassified sequences</taxon>
        <taxon>metagenomes</taxon>
        <taxon>ecological metagenomes</taxon>
    </lineage>
</organism>
<accession>A0A0F9FLH1</accession>
<sequence length="59" mass="6567">MSDRTDTSLRSNVLKLIEVRPGIDSEDIAEYFGVPFHIADDLIVELFEEGELAPMEGEG</sequence>
<name>A0A0F9FLH1_9ZZZZ</name>
<reference evidence="1" key="1">
    <citation type="journal article" date="2015" name="Nature">
        <title>Complex archaea that bridge the gap between prokaryotes and eukaryotes.</title>
        <authorList>
            <person name="Spang A."/>
            <person name="Saw J.H."/>
            <person name="Jorgensen S.L."/>
            <person name="Zaremba-Niedzwiedzka K."/>
            <person name="Martijn J."/>
            <person name="Lind A.E."/>
            <person name="van Eijk R."/>
            <person name="Schleper C."/>
            <person name="Guy L."/>
            <person name="Ettema T.J."/>
        </authorList>
    </citation>
    <scope>NUCLEOTIDE SEQUENCE</scope>
</reference>
<gene>
    <name evidence="1" type="ORF">LCGC14_2291110</name>
</gene>
<comment type="caution">
    <text evidence="1">The sequence shown here is derived from an EMBL/GenBank/DDBJ whole genome shotgun (WGS) entry which is preliminary data.</text>
</comment>
<protein>
    <submittedName>
        <fullName evidence="1">Uncharacterized protein</fullName>
    </submittedName>
</protein>
<dbReference type="EMBL" id="LAZR01032095">
    <property type="protein sequence ID" value="KKL51877.1"/>
    <property type="molecule type" value="Genomic_DNA"/>
</dbReference>
<dbReference type="AlphaFoldDB" id="A0A0F9FLH1"/>
<evidence type="ECO:0000313" key="1">
    <source>
        <dbReference type="EMBL" id="KKL51877.1"/>
    </source>
</evidence>
<proteinExistence type="predicted"/>